<comment type="caution">
    <text evidence="1">The sequence shown here is derived from an EMBL/GenBank/DDBJ whole genome shotgun (WGS) entry which is preliminary data.</text>
</comment>
<dbReference type="Proteomes" id="UP000265520">
    <property type="component" value="Unassembled WGS sequence"/>
</dbReference>
<evidence type="ECO:0000313" key="2">
    <source>
        <dbReference type="Proteomes" id="UP000265520"/>
    </source>
</evidence>
<organism evidence="1 2">
    <name type="scientific">Trifolium medium</name>
    <dbReference type="NCBI Taxonomy" id="97028"/>
    <lineage>
        <taxon>Eukaryota</taxon>
        <taxon>Viridiplantae</taxon>
        <taxon>Streptophyta</taxon>
        <taxon>Embryophyta</taxon>
        <taxon>Tracheophyta</taxon>
        <taxon>Spermatophyta</taxon>
        <taxon>Magnoliopsida</taxon>
        <taxon>eudicotyledons</taxon>
        <taxon>Gunneridae</taxon>
        <taxon>Pentapetalae</taxon>
        <taxon>rosids</taxon>
        <taxon>fabids</taxon>
        <taxon>Fabales</taxon>
        <taxon>Fabaceae</taxon>
        <taxon>Papilionoideae</taxon>
        <taxon>50 kb inversion clade</taxon>
        <taxon>NPAAA clade</taxon>
        <taxon>Hologalegina</taxon>
        <taxon>IRL clade</taxon>
        <taxon>Trifolieae</taxon>
        <taxon>Trifolium</taxon>
    </lineage>
</organism>
<protein>
    <submittedName>
        <fullName evidence="1">Uncharacterized protein</fullName>
    </submittedName>
</protein>
<reference evidence="1 2" key="1">
    <citation type="journal article" date="2018" name="Front. Plant Sci.">
        <title>Red Clover (Trifolium pratense) and Zigzag Clover (T. medium) - A Picture of Genomic Similarities and Differences.</title>
        <authorList>
            <person name="Dluhosova J."/>
            <person name="Istvanek J."/>
            <person name="Nedelnik J."/>
            <person name="Repkova J."/>
        </authorList>
    </citation>
    <scope>NUCLEOTIDE SEQUENCE [LARGE SCALE GENOMIC DNA]</scope>
    <source>
        <strain evidence="2">cv. 10/8</strain>
        <tissue evidence="1">Leaf</tissue>
    </source>
</reference>
<dbReference type="AlphaFoldDB" id="A0A392S7L0"/>
<evidence type="ECO:0000313" key="1">
    <source>
        <dbReference type="EMBL" id="MCI43875.1"/>
    </source>
</evidence>
<proteinExistence type="predicted"/>
<name>A0A392S7L0_9FABA</name>
<keyword evidence="2" id="KW-1185">Reference proteome</keyword>
<sequence length="48" mass="4984">MAGPARYHSFFDSTINCVKKSLGLVIGSMSRAAAVNTAVLDGGWLGRG</sequence>
<dbReference type="EMBL" id="LXQA010323119">
    <property type="protein sequence ID" value="MCI43875.1"/>
    <property type="molecule type" value="Genomic_DNA"/>
</dbReference>
<accession>A0A392S7L0</accession>